<feature type="compositionally biased region" description="Polar residues" evidence="7">
    <location>
        <begin position="10"/>
        <end position="23"/>
    </location>
</feature>
<evidence type="ECO:0000256" key="2">
    <source>
        <dbReference type="ARBA" id="ARBA00005155"/>
    </source>
</evidence>
<gene>
    <name evidence="9" type="ORF">SAMN05421742_1223</name>
</gene>
<evidence type="ECO:0000313" key="9">
    <source>
        <dbReference type="EMBL" id="SDH91185.1"/>
    </source>
</evidence>
<dbReference type="PANTHER" id="PTHR42956:SF1">
    <property type="entry name" value="NITROGENASE IRON-MOLYBDENUM COFACTOR BIOSYNTHESIS PROTEIN NIFE"/>
    <property type="match status" value="1"/>
</dbReference>
<dbReference type="UniPathway" id="UPA00782"/>
<dbReference type="Pfam" id="PF00148">
    <property type="entry name" value="Oxidored_nitro"/>
    <property type="match status" value="1"/>
</dbReference>
<dbReference type="STRING" id="83401.SAMN05421742_1223"/>
<dbReference type="PROSITE" id="PS00699">
    <property type="entry name" value="NITROGENASE_1_1"/>
    <property type="match status" value="1"/>
</dbReference>
<dbReference type="AlphaFoldDB" id="A0A1G8G9X5"/>
<dbReference type="PROSITE" id="PS00090">
    <property type="entry name" value="NITROGENASE_1_2"/>
    <property type="match status" value="1"/>
</dbReference>
<dbReference type="Gene3D" id="3.40.50.1980">
    <property type="entry name" value="Nitrogenase molybdenum iron protein domain"/>
    <property type="match status" value="1"/>
</dbReference>
<feature type="region of interest" description="Disordered" evidence="7">
    <location>
        <begin position="1"/>
        <end position="25"/>
    </location>
</feature>
<evidence type="ECO:0000256" key="7">
    <source>
        <dbReference type="SAM" id="MobiDB-lite"/>
    </source>
</evidence>
<dbReference type="GO" id="GO:0065003">
    <property type="term" value="P:protein-containing complex assembly"/>
    <property type="evidence" value="ECO:0007669"/>
    <property type="project" value="InterPro"/>
</dbReference>
<reference evidence="10" key="1">
    <citation type="submission" date="2016-10" db="EMBL/GenBank/DDBJ databases">
        <authorList>
            <person name="Varghese N."/>
            <person name="Submissions S."/>
        </authorList>
    </citation>
    <scope>NUCLEOTIDE SEQUENCE [LARGE SCALE GENOMIC DNA]</scope>
    <source>
        <strain evidence="10">930I</strain>
    </source>
</reference>
<evidence type="ECO:0000256" key="4">
    <source>
        <dbReference type="ARBA" id="ARBA00013280"/>
    </source>
</evidence>
<dbReference type="Proteomes" id="UP000217076">
    <property type="component" value="Unassembled WGS sequence"/>
</dbReference>
<evidence type="ECO:0000256" key="1">
    <source>
        <dbReference type="ARBA" id="ARBA00003171"/>
    </source>
</evidence>
<dbReference type="Gene3D" id="3.40.50.12380">
    <property type="entry name" value="Nitrogenase MoFe cofactor biosynthesis protein NifE, C-terminal"/>
    <property type="match status" value="1"/>
</dbReference>
<protein>
    <recommendedName>
        <fullName evidence="4">Nitrogenase iron-molybdenum cofactor biosynthesis protein NifE</fullName>
    </recommendedName>
</protein>
<keyword evidence="5 6" id="KW-0535">Nitrogen fixation</keyword>
<comment type="function">
    <text evidence="1">This protein may play a role in the biosynthesis of the prosthetic group of nitrogenase (FeMo cofactor).</text>
</comment>
<dbReference type="PANTHER" id="PTHR42956">
    <property type="entry name" value="NITROGENASE IRON-MOLYBDENUM COFACTOR BIOSYNTHESIS PROTEIN NIFE"/>
    <property type="match status" value="1"/>
</dbReference>
<comment type="pathway">
    <text evidence="2">Cofactor biosynthesis; Fe-Mo cofactor biosynthesis.</text>
</comment>
<dbReference type="InterPro" id="IPR000318">
    <property type="entry name" value="Nase_comp1_CS"/>
</dbReference>
<proteinExistence type="inferred from homology"/>
<evidence type="ECO:0000256" key="5">
    <source>
        <dbReference type="ARBA" id="ARBA00023231"/>
    </source>
</evidence>
<dbReference type="NCBIfam" id="TIGR01283">
    <property type="entry name" value="nifE"/>
    <property type="match status" value="1"/>
</dbReference>
<dbReference type="RefSeq" id="WP_092622022.1">
    <property type="nucleotide sequence ID" value="NZ_FNCV01000022.1"/>
</dbReference>
<accession>A0A1G8G9X5</accession>
<dbReference type="OrthoDB" id="5717231at2"/>
<dbReference type="GO" id="GO:0016163">
    <property type="term" value="F:nitrogenase activity"/>
    <property type="evidence" value="ECO:0007669"/>
    <property type="project" value="InterPro"/>
</dbReference>
<dbReference type="EMBL" id="FNCV01000022">
    <property type="protein sequence ID" value="SDH91185.1"/>
    <property type="molecule type" value="Genomic_DNA"/>
</dbReference>
<name>A0A1G8G9X5_9PROT</name>
<evidence type="ECO:0000256" key="3">
    <source>
        <dbReference type="ARBA" id="ARBA00011002"/>
    </source>
</evidence>
<evidence type="ECO:0000313" key="10">
    <source>
        <dbReference type="Proteomes" id="UP000217076"/>
    </source>
</evidence>
<evidence type="ECO:0000259" key="8">
    <source>
        <dbReference type="Pfam" id="PF00148"/>
    </source>
</evidence>
<organism evidence="9 10">
    <name type="scientific">Roseospirillum parvum</name>
    <dbReference type="NCBI Taxonomy" id="83401"/>
    <lineage>
        <taxon>Bacteria</taxon>
        <taxon>Pseudomonadati</taxon>
        <taxon>Pseudomonadota</taxon>
        <taxon>Alphaproteobacteria</taxon>
        <taxon>Rhodospirillales</taxon>
        <taxon>Rhodospirillaceae</taxon>
        <taxon>Roseospirillum</taxon>
    </lineage>
</organism>
<sequence length="479" mass="51672">MSGALKRRVTQLQNEPTCPTSLAKSDADKRKGCAVRGLTPGAAAGGCAFDGAMITLQPVVDALHLIHGPIACLGNSWDNRHSGTTGPTLYRRGFTTDMSELDVIHGGEKRLWKALKQAIARHQPPAVFVYQTCVPGLIGDDIVAVCKEATERLGTPCIPVEAPGFIGSKNLGNKLAGQVLLDHVIGTREPDPELDPAGPTDVNLIAEYNVAGELAHVTPLFDALGIKLRTALTGDARFHRLQTAHHAKVNMVLCSHALFHVARHMEQRWGIPWFEGSFYGMAAIGHSLRHFARLLAEQGADPTLPARAEALIAEREAATKAALAPYMARIRGKKALLYTGGHKSWSVVSALQELGLEVIRTSVRKATETDKGRALELLDDDEDRLAGAIPNPELYRILKEGEADIMLSGGRSQFVALKAAAPWLDINQERHHTYAGYDGLITLARELDKALNSPVFPAARAAAPWDDDGNLLPEMGEPA</sequence>
<feature type="domain" description="Nitrogenase/oxidoreductase component 1" evidence="8">
    <location>
        <begin position="47"/>
        <end position="451"/>
    </location>
</feature>
<dbReference type="InterPro" id="IPR049939">
    <property type="entry name" value="NifE-like"/>
</dbReference>
<comment type="similarity">
    <text evidence="3 6">Belongs to the NifD/NifK/NifE/NifN family.</text>
</comment>
<dbReference type="InterPro" id="IPR005973">
    <property type="entry name" value="NifE"/>
</dbReference>
<dbReference type="SUPFAM" id="SSF53807">
    <property type="entry name" value="Helical backbone' metal receptor"/>
    <property type="match status" value="1"/>
</dbReference>
<keyword evidence="10" id="KW-1185">Reference proteome</keyword>
<dbReference type="InterPro" id="IPR000510">
    <property type="entry name" value="Nase/OxRdtase_comp1"/>
</dbReference>
<evidence type="ECO:0000256" key="6">
    <source>
        <dbReference type="RuleBase" id="RU004021"/>
    </source>
</evidence>